<organism evidence="3 4">
    <name type="scientific">Photobacterium profundum (strain SS9)</name>
    <dbReference type="NCBI Taxonomy" id="298386"/>
    <lineage>
        <taxon>Bacteria</taxon>
        <taxon>Pseudomonadati</taxon>
        <taxon>Pseudomonadota</taxon>
        <taxon>Gammaproteobacteria</taxon>
        <taxon>Vibrionales</taxon>
        <taxon>Vibrionaceae</taxon>
        <taxon>Photobacterium</taxon>
    </lineage>
</organism>
<dbReference type="Pfam" id="PF04966">
    <property type="entry name" value="OprB"/>
    <property type="match status" value="1"/>
</dbReference>
<dbReference type="AlphaFoldDB" id="Q6LSG9"/>
<dbReference type="GO" id="GO:0016020">
    <property type="term" value="C:membrane"/>
    <property type="evidence" value="ECO:0007669"/>
    <property type="project" value="InterPro"/>
</dbReference>
<dbReference type="KEGG" id="ppr:PBPRA1346"/>
<keyword evidence="2" id="KW-0732">Signal</keyword>
<dbReference type="InterPro" id="IPR007049">
    <property type="entry name" value="Carb-sel_porin_OprB"/>
</dbReference>
<dbReference type="PANTHER" id="PTHR37944">
    <property type="entry name" value="PORIN B"/>
    <property type="match status" value="1"/>
</dbReference>
<feature type="signal peptide" evidence="2">
    <location>
        <begin position="1"/>
        <end position="28"/>
    </location>
</feature>
<dbReference type="GO" id="GO:0015288">
    <property type="term" value="F:porin activity"/>
    <property type="evidence" value="ECO:0007669"/>
    <property type="project" value="InterPro"/>
</dbReference>
<evidence type="ECO:0000313" key="4">
    <source>
        <dbReference type="Proteomes" id="UP000000593"/>
    </source>
</evidence>
<dbReference type="Proteomes" id="UP000000593">
    <property type="component" value="Chromosome 1"/>
</dbReference>
<dbReference type="PROSITE" id="PS51257">
    <property type="entry name" value="PROKAR_LIPOPROTEIN"/>
    <property type="match status" value="1"/>
</dbReference>
<dbReference type="PANTHER" id="PTHR37944:SF1">
    <property type="entry name" value="PORIN B"/>
    <property type="match status" value="1"/>
</dbReference>
<dbReference type="STRING" id="298386.PBPRA1346"/>
<name>Q6LSG9_PHOPR</name>
<dbReference type="eggNOG" id="COG3659">
    <property type="taxonomic scope" value="Bacteria"/>
</dbReference>
<gene>
    <name evidence="3" type="ordered locus">PBPRA1346</name>
</gene>
<dbReference type="InterPro" id="IPR038673">
    <property type="entry name" value="OprB_sf"/>
</dbReference>
<dbReference type="Gene3D" id="2.40.160.180">
    <property type="entry name" value="Carbohydrate-selective porin OprB"/>
    <property type="match status" value="1"/>
</dbReference>
<feature type="chain" id="PRO_5007232348" evidence="2">
    <location>
        <begin position="29"/>
        <end position="379"/>
    </location>
</feature>
<proteinExistence type="inferred from homology"/>
<evidence type="ECO:0000313" key="3">
    <source>
        <dbReference type="EMBL" id="CAG19757.1"/>
    </source>
</evidence>
<dbReference type="EMBL" id="CR378667">
    <property type="protein sequence ID" value="CAG19757.1"/>
    <property type="molecule type" value="Genomic_DNA"/>
</dbReference>
<dbReference type="InterPro" id="IPR052932">
    <property type="entry name" value="OprB_Porin"/>
</dbReference>
<dbReference type="GO" id="GO:0008643">
    <property type="term" value="P:carbohydrate transport"/>
    <property type="evidence" value="ECO:0007669"/>
    <property type="project" value="InterPro"/>
</dbReference>
<accession>Q6LSG9</accession>
<reference evidence="4" key="1">
    <citation type="journal article" date="2005" name="Science">
        <title>Life at depth: Photobacterium profundum genome sequence and expression analysis.</title>
        <authorList>
            <person name="Vezzi A."/>
            <person name="Campanaro S."/>
            <person name="D'Angelo M."/>
            <person name="Simonato F."/>
            <person name="Vitulo N."/>
            <person name="Lauro F.M."/>
            <person name="Cestaro A."/>
            <person name="Malacrida G."/>
            <person name="Simionati B."/>
            <person name="Cannata N."/>
            <person name="Romualdi C."/>
            <person name="Bartlett D.H."/>
            <person name="Valle G."/>
        </authorList>
    </citation>
    <scope>NUCLEOTIDE SEQUENCE [LARGE SCALE GENOMIC DNA]</scope>
    <source>
        <strain evidence="4">ATCC BAA-1253 / SS9</strain>
    </source>
</reference>
<comment type="similarity">
    <text evidence="1 2">Belongs to the OprB family.</text>
</comment>
<evidence type="ECO:0000256" key="1">
    <source>
        <dbReference type="ARBA" id="ARBA00008769"/>
    </source>
</evidence>
<evidence type="ECO:0000256" key="2">
    <source>
        <dbReference type="RuleBase" id="RU363072"/>
    </source>
</evidence>
<dbReference type="HOGENOM" id="CLU_672140_0_0_6"/>
<protein>
    <submittedName>
        <fullName evidence="3">Uncharacterized protein</fullName>
    </submittedName>
</protein>
<keyword evidence="4" id="KW-1185">Reference proteome</keyword>
<sequence length="379" mass="42259">MTMMRSFNSQFLFLLALFFLLFSSCSFAAKEADKQGGWKSINADYYSYITTATNTQSGTDNSAAAGIFRLFGNYVLGDSQNDYGKVVFKVEHRDSYTTTSPKYFVLNNVGAIGLIEPQFNDQGFRLTNLYWQKQWNNNNIEVLAGFLDTTDYVDTYMLGNPWSGFANFIFSTGAGSLAIPDEATLGIALRNMFTSNLYGLGSLTDANASSSEPFDGLFQGSELFSSLELGWVESLDSFYTRNLHLTYWRLDGGTRHSIEDSSGYNFSFIYKVDDWIPFIRAGYAEGDASLLSSSITMGLGYLGVGDGSDSINFAMGWGQPNKALFGAQFDDQYTTELFYKTSIGKHVTLSPNIQYLKTLPLSSDYDDSWVFGLRMHLKI</sequence>